<evidence type="ECO:0000313" key="10">
    <source>
        <dbReference type="Proteomes" id="UP000285112"/>
    </source>
</evidence>
<feature type="transmembrane region" description="Helical" evidence="7">
    <location>
        <begin position="235"/>
        <end position="260"/>
    </location>
</feature>
<evidence type="ECO:0000256" key="4">
    <source>
        <dbReference type="ARBA" id="ARBA00022692"/>
    </source>
</evidence>
<protein>
    <submittedName>
        <fullName evidence="9">Amino acid ABC transporter permease</fullName>
    </submittedName>
</protein>
<keyword evidence="10" id="KW-1185">Reference proteome</keyword>
<feature type="transmembrane region" description="Helical" evidence="7">
    <location>
        <begin position="196"/>
        <end position="215"/>
    </location>
</feature>
<evidence type="ECO:0000256" key="3">
    <source>
        <dbReference type="ARBA" id="ARBA00022475"/>
    </source>
</evidence>
<dbReference type="NCBIfam" id="TIGR01726">
    <property type="entry name" value="HEQRo_perm_3TM"/>
    <property type="match status" value="1"/>
</dbReference>
<dbReference type="InterPro" id="IPR043429">
    <property type="entry name" value="ArtM/GltK/GlnP/TcyL/YhdX-like"/>
</dbReference>
<name>A0A419I838_9PSEU</name>
<dbReference type="GO" id="GO:0043190">
    <property type="term" value="C:ATP-binding cassette (ABC) transporter complex"/>
    <property type="evidence" value="ECO:0007669"/>
    <property type="project" value="InterPro"/>
</dbReference>
<evidence type="ECO:0000256" key="6">
    <source>
        <dbReference type="ARBA" id="ARBA00023136"/>
    </source>
</evidence>
<dbReference type="GO" id="GO:0006865">
    <property type="term" value="P:amino acid transport"/>
    <property type="evidence" value="ECO:0007669"/>
    <property type="project" value="TreeGrafter"/>
</dbReference>
<dbReference type="OrthoDB" id="4543034at2"/>
<evidence type="ECO:0000259" key="8">
    <source>
        <dbReference type="PROSITE" id="PS50928"/>
    </source>
</evidence>
<reference evidence="9 10" key="1">
    <citation type="submission" date="2018-09" db="EMBL/GenBank/DDBJ databases">
        <title>YIM PH 21725 draft genome.</title>
        <authorList>
            <person name="Miao C."/>
        </authorList>
    </citation>
    <scope>NUCLEOTIDE SEQUENCE [LARGE SCALE GENOMIC DNA]</scope>
    <source>
        <strain evidence="10">YIM PH21725</strain>
    </source>
</reference>
<feature type="transmembrane region" description="Helical" evidence="7">
    <location>
        <begin position="65"/>
        <end position="89"/>
    </location>
</feature>
<evidence type="ECO:0000256" key="5">
    <source>
        <dbReference type="ARBA" id="ARBA00022989"/>
    </source>
</evidence>
<evidence type="ECO:0000256" key="2">
    <source>
        <dbReference type="ARBA" id="ARBA00022448"/>
    </source>
</evidence>
<dbReference type="RefSeq" id="WP_120022663.1">
    <property type="nucleotide sequence ID" value="NZ_QZFV01000065.1"/>
</dbReference>
<dbReference type="InterPro" id="IPR010065">
    <property type="entry name" value="AA_ABC_transptr_permease_3TM"/>
</dbReference>
<dbReference type="InterPro" id="IPR000515">
    <property type="entry name" value="MetI-like"/>
</dbReference>
<gene>
    <name evidence="9" type="ORF">D5S19_07960</name>
</gene>
<keyword evidence="4 7" id="KW-0812">Transmembrane</keyword>
<keyword evidence="2 7" id="KW-0813">Transport</keyword>
<feature type="domain" description="ABC transmembrane type-1" evidence="8">
    <location>
        <begin position="62"/>
        <end position="257"/>
    </location>
</feature>
<comment type="subcellular location">
    <subcellularLocation>
        <location evidence="1 7">Cell membrane</location>
        <topology evidence="1 7">Multi-pass membrane protein</topology>
    </subcellularLocation>
</comment>
<feature type="transmembrane region" description="Helical" evidence="7">
    <location>
        <begin position="20"/>
        <end position="40"/>
    </location>
</feature>
<dbReference type="CDD" id="cd06261">
    <property type="entry name" value="TM_PBP2"/>
    <property type="match status" value="1"/>
</dbReference>
<dbReference type="InterPro" id="IPR035906">
    <property type="entry name" value="MetI-like_sf"/>
</dbReference>
<keyword evidence="5 7" id="KW-1133">Transmembrane helix</keyword>
<dbReference type="PROSITE" id="PS50928">
    <property type="entry name" value="ABC_TM1"/>
    <property type="match status" value="1"/>
</dbReference>
<sequence>MSSVLFDAPGPKSRMRHRIYAVAGIAVVLALVAFVIYRFADTGQFSARKWDWLQYSQVQSDLGNAVLSTIEAFALGAVLAVLFGSIFAAGRLSDRAWLRGICTFVVEFFRAIPLLILMFLFYYGMPTFGVQTSPFFAVVLGLTLYNGSVLAEVFRAGVMSLPKGQSEAAYALGMRKTQVMFTVLLPQAIRAMLPSIISQLVVLLKDTALGFLVLYPELLYYARYIGSQGAFGRPIVPSTLVAAAIYIVLCLLLTGLAKYLEKRNRRNKKVIDTPENPAEQITIGTAAGGGAAGGA</sequence>
<keyword evidence="6 7" id="KW-0472">Membrane</keyword>
<dbReference type="SUPFAM" id="SSF161098">
    <property type="entry name" value="MetI-like"/>
    <property type="match status" value="1"/>
</dbReference>
<feature type="transmembrane region" description="Helical" evidence="7">
    <location>
        <begin position="135"/>
        <end position="154"/>
    </location>
</feature>
<dbReference type="AlphaFoldDB" id="A0A419I838"/>
<dbReference type="Proteomes" id="UP000285112">
    <property type="component" value="Unassembled WGS sequence"/>
</dbReference>
<dbReference type="EMBL" id="QZFV01000065">
    <property type="protein sequence ID" value="RJQ88229.1"/>
    <property type="molecule type" value="Genomic_DNA"/>
</dbReference>
<proteinExistence type="inferred from homology"/>
<evidence type="ECO:0000313" key="9">
    <source>
        <dbReference type="EMBL" id="RJQ88229.1"/>
    </source>
</evidence>
<dbReference type="PANTHER" id="PTHR30614">
    <property type="entry name" value="MEMBRANE COMPONENT OF AMINO ACID ABC TRANSPORTER"/>
    <property type="match status" value="1"/>
</dbReference>
<comment type="caution">
    <text evidence="9">The sequence shown here is derived from an EMBL/GenBank/DDBJ whole genome shotgun (WGS) entry which is preliminary data.</text>
</comment>
<dbReference type="GO" id="GO:0022857">
    <property type="term" value="F:transmembrane transporter activity"/>
    <property type="evidence" value="ECO:0007669"/>
    <property type="project" value="InterPro"/>
</dbReference>
<dbReference type="PANTHER" id="PTHR30614:SF21">
    <property type="entry name" value="AMINO ACID ABC TRANSPORTER PERMEASE"/>
    <property type="match status" value="1"/>
</dbReference>
<keyword evidence="3" id="KW-1003">Cell membrane</keyword>
<organism evidence="9 10">
    <name type="scientific">Amycolatopsis panacis</name>
    <dbReference type="NCBI Taxonomy" id="2340917"/>
    <lineage>
        <taxon>Bacteria</taxon>
        <taxon>Bacillati</taxon>
        <taxon>Actinomycetota</taxon>
        <taxon>Actinomycetes</taxon>
        <taxon>Pseudonocardiales</taxon>
        <taxon>Pseudonocardiaceae</taxon>
        <taxon>Amycolatopsis</taxon>
    </lineage>
</organism>
<feature type="transmembrane region" description="Helical" evidence="7">
    <location>
        <begin position="101"/>
        <end position="123"/>
    </location>
</feature>
<evidence type="ECO:0000256" key="1">
    <source>
        <dbReference type="ARBA" id="ARBA00004651"/>
    </source>
</evidence>
<evidence type="ECO:0000256" key="7">
    <source>
        <dbReference type="RuleBase" id="RU363032"/>
    </source>
</evidence>
<dbReference type="Gene3D" id="1.10.3720.10">
    <property type="entry name" value="MetI-like"/>
    <property type="match status" value="1"/>
</dbReference>
<comment type="similarity">
    <text evidence="7">Belongs to the binding-protein-dependent transport system permease family.</text>
</comment>
<accession>A0A419I838</accession>
<dbReference type="Pfam" id="PF00528">
    <property type="entry name" value="BPD_transp_1"/>
    <property type="match status" value="1"/>
</dbReference>